<dbReference type="InterPro" id="IPR036291">
    <property type="entry name" value="NAD(P)-bd_dom_sf"/>
</dbReference>
<accession>A0A1B8U404</accession>
<keyword evidence="4" id="KW-1185">Reference proteome</keyword>
<dbReference type="InterPro" id="IPR001509">
    <property type="entry name" value="Epimerase_deHydtase"/>
</dbReference>
<evidence type="ECO:0000313" key="3">
    <source>
        <dbReference type="EMBL" id="OBY66572.1"/>
    </source>
</evidence>
<sequence>MGIINLKDKKVLVIGGNGYLGSFLVKALKEQEADVFIISRNCEASNSQFIVDITNFEETNTIIQKIKPDIVYHLAANISRNRDFSIYENMAAVNVQGTLNILKSLEGIDAHFIFTSSSEIYGNNESPFQENQIPKPVSPYSLSKINAEMLIQTYCTNHQEKFTNLRIFNFYGEHMPEEFFIPQMINSLKKGEDFLMTKGEQVRDFLYVSDVVSALILSAQNTNAYGETMNVCSGKGTKLSTLAAAVNNSMKTKAKIMLGAIPYRDNEVWEMIGDNSKIKNKIGFKPAISIEKGIEIVINKS</sequence>
<gene>
    <name evidence="3" type="ORF">LPB3_00820</name>
</gene>
<proteinExistence type="inferred from homology"/>
<dbReference type="Pfam" id="PF01370">
    <property type="entry name" value="Epimerase"/>
    <property type="match status" value="1"/>
</dbReference>
<evidence type="ECO:0000313" key="4">
    <source>
        <dbReference type="Proteomes" id="UP000092584"/>
    </source>
</evidence>
<dbReference type="Gene3D" id="3.40.50.720">
    <property type="entry name" value="NAD(P)-binding Rossmann-like Domain"/>
    <property type="match status" value="1"/>
</dbReference>
<dbReference type="EMBL" id="LSFM01000001">
    <property type="protein sequence ID" value="OBY66572.1"/>
    <property type="molecule type" value="Genomic_DNA"/>
</dbReference>
<protein>
    <recommendedName>
        <fullName evidence="2">NAD-dependent epimerase/dehydratase domain-containing protein</fullName>
    </recommendedName>
</protein>
<dbReference type="OrthoDB" id="9803333at2"/>
<dbReference type="KEGG" id="pob:LPB03_08715"/>
<comment type="caution">
    <text evidence="3">The sequence shown here is derived from an EMBL/GenBank/DDBJ whole genome shotgun (WGS) entry which is preliminary data.</text>
</comment>
<evidence type="ECO:0000256" key="1">
    <source>
        <dbReference type="ARBA" id="ARBA00007637"/>
    </source>
</evidence>
<dbReference type="SUPFAM" id="SSF51735">
    <property type="entry name" value="NAD(P)-binding Rossmann-fold domains"/>
    <property type="match status" value="1"/>
</dbReference>
<feature type="domain" description="NAD-dependent epimerase/dehydratase" evidence="2">
    <location>
        <begin position="11"/>
        <end position="232"/>
    </location>
</feature>
<dbReference type="Gene3D" id="3.90.25.10">
    <property type="entry name" value="UDP-galactose 4-epimerase, domain 1"/>
    <property type="match status" value="1"/>
</dbReference>
<dbReference type="RefSeq" id="WP_065317694.1">
    <property type="nucleotide sequence ID" value="NZ_CP017477.1"/>
</dbReference>
<dbReference type="Proteomes" id="UP000092584">
    <property type="component" value="Unassembled WGS sequence"/>
</dbReference>
<dbReference type="STRING" id="1774273.LPB03_08715"/>
<name>A0A1B8U404_9FLAO</name>
<dbReference type="AlphaFoldDB" id="A0A1B8U404"/>
<comment type="similarity">
    <text evidence="1">Belongs to the NAD(P)-dependent epimerase/dehydratase family.</text>
</comment>
<organism evidence="3 4">
    <name type="scientific">Polaribacter vadi</name>
    <dbReference type="NCBI Taxonomy" id="1774273"/>
    <lineage>
        <taxon>Bacteria</taxon>
        <taxon>Pseudomonadati</taxon>
        <taxon>Bacteroidota</taxon>
        <taxon>Flavobacteriia</taxon>
        <taxon>Flavobacteriales</taxon>
        <taxon>Flavobacteriaceae</taxon>
    </lineage>
</organism>
<dbReference type="PANTHER" id="PTHR43000">
    <property type="entry name" value="DTDP-D-GLUCOSE 4,6-DEHYDRATASE-RELATED"/>
    <property type="match status" value="1"/>
</dbReference>
<evidence type="ECO:0000259" key="2">
    <source>
        <dbReference type="Pfam" id="PF01370"/>
    </source>
</evidence>
<reference evidence="4" key="1">
    <citation type="submission" date="2016-02" db="EMBL/GenBank/DDBJ databases">
        <authorList>
            <person name="Shin S.-K."/>
            <person name="Yi H."/>
            <person name="Kim E."/>
        </authorList>
    </citation>
    <scope>NUCLEOTIDE SEQUENCE [LARGE SCALE GENOMIC DNA]</scope>
    <source>
        <strain evidence="4">LPB0003</strain>
    </source>
</reference>